<sequence length="289" mass="32169">MAVKKAILPVAGFGTRLLPASKSIPKEMITVVDRPVIDYVVQEAIEAGIDTLILVTHPAKHAIENYFDRDAELEALLEKKKKYDLLQQIKHIIPEHVTVVTVRQPEPLGLGHAVLCAEKVIGNDPFVVLLPDVLVDSSDKNNLAQMIEQFEQHQASQIMVEDVAPECVDKYGIVRLEEVDGQHSNNILGLVEKPPVNEAPSTLAIVGRYVFTPEIFKYLHLAQADKSGEIQLTDAMAQLLTEQKIQAVTLKGETYDCGSKIGYIQAIIHYTLKRDDLNTQLMDFLDTIK</sequence>
<dbReference type="Pfam" id="PF00483">
    <property type="entry name" value="NTP_transferase"/>
    <property type="match status" value="1"/>
</dbReference>
<keyword evidence="11" id="KW-1185">Reference proteome</keyword>
<name>A0A1Z9Z1V6_9GAMM</name>
<comment type="caution">
    <text evidence="10">The sequence shown here is derived from an EMBL/GenBank/DDBJ whole genome shotgun (WGS) entry which is preliminary data.</text>
</comment>
<evidence type="ECO:0000256" key="6">
    <source>
        <dbReference type="ARBA" id="ARBA00037294"/>
    </source>
</evidence>
<dbReference type="GO" id="GO:0003983">
    <property type="term" value="F:UTP:glucose-1-phosphate uridylyltransferase activity"/>
    <property type="evidence" value="ECO:0007669"/>
    <property type="project" value="UniProtKB-EC"/>
</dbReference>
<evidence type="ECO:0000256" key="8">
    <source>
        <dbReference type="RuleBase" id="RU361259"/>
    </source>
</evidence>
<evidence type="ECO:0000259" key="9">
    <source>
        <dbReference type="Pfam" id="PF00483"/>
    </source>
</evidence>
<dbReference type="SUPFAM" id="SSF53448">
    <property type="entry name" value="Nucleotide-diphospho-sugar transferases"/>
    <property type="match status" value="1"/>
</dbReference>
<keyword evidence="5 8" id="KW-0548">Nucleotidyltransferase</keyword>
<keyword evidence="4 8" id="KW-0808">Transferase</keyword>
<evidence type="ECO:0000256" key="5">
    <source>
        <dbReference type="ARBA" id="ARBA00022695"/>
    </source>
</evidence>
<dbReference type="PANTHER" id="PTHR43197:SF1">
    <property type="entry name" value="UTP--GLUCOSE-1-PHOSPHATE URIDYLYLTRANSFERASE"/>
    <property type="match status" value="1"/>
</dbReference>
<organism evidence="10 11">
    <name type="scientific">Acinetobacter populi</name>
    <dbReference type="NCBI Taxonomy" id="1582270"/>
    <lineage>
        <taxon>Bacteria</taxon>
        <taxon>Pseudomonadati</taxon>
        <taxon>Pseudomonadota</taxon>
        <taxon>Gammaproteobacteria</taxon>
        <taxon>Moraxellales</taxon>
        <taxon>Moraxellaceae</taxon>
        <taxon>Acinetobacter</taxon>
    </lineage>
</organism>
<dbReference type="EC" id="2.7.7.9" evidence="2 8"/>
<comment type="function">
    <text evidence="6">May play a role in stationary phase survival.</text>
</comment>
<evidence type="ECO:0000256" key="3">
    <source>
        <dbReference type="ARBA" id="ARBA00019048"/>
    </source>
</evidence>
<dbReference type="PANTHER" id="PTHR43197">
    <property type="entry name" value="UTP--GLUCOSE-1-PHOSPHATE URIDYLYLTRANSFERASE"/>
    <property type="match status" value="1"/>
</dbReference>
<dbReference type="AlphaFoldDB" id="A0A1Z9Z1V6"/>
<protein>
    <recommendedName>
        <fullName evidence="3 8">UTP--glucose-1-phosphate uridylyltransferase</fullName>
        <ecNumber evidence="2 8">2.7.7.9</ecNumber>
    </recommendedName>
    <alternativeName>
        <fullName evidence="8">UDP-glucose pyrophosphorylase</fullName>
    </alternativeName>
</protein>
<dbReference type="NCBIfam" id="TIGR01099">
    <property type="entry name" value="galU"/>
    <property type="match status" value="1"/>
</dbReference>
<gene>
    <name evidence="10" type="ORF">CAP51_02115</name>
</gene>
<dbReference type="InterPro" id="IPR005771">
    <property type="entry name" value="GalU_uridylyltTrfase_bac/arc"/>
</dbReference>
<feature type="domain" description="Nucleotidyl transferase" evidence="9">
    <location>
        <begin position="5"/>
        <end position="269"/>
    </location>
</feature>
<dbReference type="InterPro" id="IPR029044">
    <property type="entry name" value="Nucleotide-diphossugar_trans"/>
</dbReference>
<evidence type="ECO:0000256" key="2">
    <source>
        <dbReference type="ARBA" id="ARBA00012415"/>
    </source>
</evidence>
<dbReference type="CDD" id="cd02541">
    <property type="entry name" value="UGPase_prokaryotic"/>
    <property type="match status" value="1"/>
</dbReference>
<evidence type="ECO:0000313" key="11">
    <source>
        <dbReference type="Proteomes" id="UP000196536"/>
    </source>
</evidence>
<dbReference type="Gene3D" id="3.90.550.10">
    <property type="entry name" value="Spore Coat Polysaccharide Biosynthesis Protein SpsA, Chain A"/>
    <property type="match status" value="1"/>
</dbReference>
<evidence type="ECO:0000256" key="1">
    <source>
        <dbReference type="ARBA" id="ARBA00006890"/>
    </source>
</evidence>
<evidence type="ECO:0000256" key="4">
    <source>
        <dbReference type="ARBA" id="ARBA00022679"/>
    </source>
</evidence>
<reference evidence="10 11" key="1">
    <citation type="submission" date="2017-05" db="EMBL/GenBank/DDBJ databases">
        <title>Acinetobacter populi ANC 5415 (= PBJ7), whole genome shotgun sequencing project.</title>
        <authorList>
            <person name="Nemec A."/>
            <person name="Radolfova-Krizova L."/>
        </authorList>
    </citation>
    <scope>NUCLEOTIDE SEQUENCE [LARGE SCALE GENOMIC DNA]</scope>
    <source>
        <strain evidence="10 11">PBJ7</strain>
    </source>
</reference>
<evidence type="ECO:0000256" key="7">
    <source>
        <dbReference type="ARBA" id="ARBA00048128"/>
    </source>
</evidence>
<dbReference type="RefSeq" id="WP_087619103.1">
    <property type="nucleotide sequence ID" value="NZ_NEXX01000001.1"/>
</dbReference>
<dbReference type="EMBL" id="NEXX01000001">
    <property type="protein sequence ID" value="OUY08435.1"/>
    <property type="molecule type" value="Genomic_DNA"/>
</dbReference>
<comment type="similarity">
    <text evidence="1 8">Belongs to the UDPGP type 2 family.</text>
</comment>
<proteinExistence type="inferred from homology"/>
<dbReference type="GO" id="GO:0006011">
    <property type="term" value="P:UDP-alpha-D-glucose metabolic process"/>
    <property type="evidence" value="ECO:0007669"/>
    <property type="project" value="InterPro"/>
</dbReference>
<dbReference type="InterPro" id="IPR005835">
    <property type="entry name" value="NTP_transferase_dom"/>
</dbReference>
<evidence type="ECO:0000313" key="10">
    <source>
        <dbReference type="EMBL" id="OUY08435.1"/>
    </source>
</evidence>
<dbReference type="OrthoDB" id="9803306at2"/>
<comment type="catalytic activity">
    <reaction evidence="7 8">
        <text>alpha-D-glucose 1-phosphate + UTP + H(+) = UDP-alpha-D-glucose + diphosphate</text>
        <dbReference type="Rhea" id="RHEA:19889"/>
        <dbReference type="ChEBI" id="CHEBI:15378"/>
        <dbReference type="ChEBI" id="CHEBI:33019"/>
        <dbReference type="ChEBI" id="CHEBI:46398"/>
        <dbReference type="ChEBI" id="CHEBI:58601"/>
        <dbReference type="ChEBI" id="CHEBI:58885"/>
        <dbReference type="EC" id="2.7.7.9"/>
    </reaction>
</comment>
<dbReference type="Proteomes" id="UP000196536">
    <property type="component" value="Unassembled WGS sequence"/>
</dbReference>
<accession>A0A1Z9Z1V6</accession>